<reference evidence="3" key="2">
    <citation type="submission" date="2015-06" db="UniProtKB">
        <authorList>
            <consortium name="EnsemblMetazoa"/>
        </authorList>
    </citation>
    <scope>IDENTIFICATION</scope>
</reference>
<dbReference type="OMA" id="RNEDGWE"/>
<feature type="compositionally biased region" description="Pro residues" evidence="1">
    <location>
        <begin position="98"/>
        <end position="110"/>
    </location>
</feature>
<dbReference type="GO" id="GO:0048471">
    <property type="term" value="C:perinuclear region of cytoplasm"/>
    <property type="evidence" value="ECO:0007669"/>
    <property type="project" value="TreeGrafter"/>
</dbReference>
<dbReference type="Pfam" id="PF25127">
    <property type="entry name" value="DUF7819"/>
    <property type="match status" value="1"/>
</dbReference>
<dbReference type="STRING" id="32264.T1KH46"/>
<dbReference type="eggNOG" id="KOG4368">
    <property type="taxonomic scope" value="Eukaryota"/>
</dbReference>
<proteinExistence type="predicted"/>
<feature type="compositionally biased region" description="Pro residues" evidence="1">
    <location>
        <begin position="127"/>
        <end position="149"/>
    </location>
</feature>
<evidence type="ECO:0000313" key="4">
    <source>
        <dbReference type="Proteomes" id="UP000015104"/>
    </source>
</evidence>
<dbReference type="OrthoDB" id="21470at2759"/>
<dbReference type="EMBL" id="CAEY01000073">
    <property type="status" value="NOT_ANNOTATED_CDS"/>
    <property type="molecule type" value="Genomic_DNA"/>
</dbReference>
<dbReference type="AlphaFoldDB" id="T1KH46"/>
<dbReference type="PANTHER" id="PTHR12323">
    <property type="entry name" value="SR-RELATED CTD ASSOCIATED FACTOR 6"/>
    <property type="match status" value="1"/>
</dbReference>
<protein>
    <recommendedName>
        <fullName evidence="2">DUF7819 domain-containing protein</fullName>
    </recommendedName>
</protein>
<accession>T1KH46</accession>
<gene>
    <name evidence="3" type="primary">107363847</name>
</gene>
<evidence type="ECO:0000256" key="1">
    <source>
        <dbReference type="SAM" id="MobiDB-lite"/>
    </source>
</evidence>
<name>T1KH46_TETUR</name>
<sequence length="242" mass="27163">MSDQRVPIPPHQGVVAAPPMIYDYWNQQPQQKQSQQQQQQTQQQQHRATSQNMMDYGHPPPIHQPPPSNVPLYHPPPMVGPLPMHIPPSQHHPMIAQIPPPPPSFAPPPNAQIQLTSVPNPQFFSTVPPPPRPPTTGPPLAAPQPPIIPKEPTRPDAPYYELPAGLMVPLVKLEDFEYQPLDPDQIRLPPPAPVSERLLKAVEAFYAPPSHDRPRNEDGWEQLSLYEFFRLKSQAKNAGKET</sequence>
<feature type="compositionally biased region" description="Low complexity" evidence="1">
    <location>
        <begin position="27"/>
        <end position="45"/>
    </location>
</feature>
<evidence type="ECO:0000259" key="2">
    <source>
        <dbReference type="Pfam" id="PF25127"/>
    </source>
</evidence>
<dbReference type="GO" id="GO:0006874">
    <property type="term" value="P:intracellular calcium ion homeostasis"/>
    <property type="evidence" value="ECO:0007669"/>
    <property type="project" value="TreeGrafter"/>
</dbReference>
<evidence type="ECO:0000313" key="3">
    <source>
        <dbReference type="EnsemblMetazoa" id="tetur11g03070.1"/>
    </source>
</evidence>
<dbReference type="KEGG" id="tut:107363847"/>
<feature type="compositionally biased region" description="Pro residues" evidence="1">
    <location>
        <begin position="58"/>
        <end position="86"/>
    </location>
</feature>
<organism evidence="3 4">
    <name type="scientific">Tetranychus urticae</name>
    <name type="common">Two-spotted spider mite</name>
    <dbReference type="NCBI Taxonomy" id="32264"/>
    <lineage>
        <taxon>Eukaryota</taxon>
        <taxon>Metazoa</taxon>
        <taxon>Ecdysozoa</taxon>
        <taxon>Arthropoda</taxon>
        <taxon>Chelicerata</taxon>
        <taxon>Arachnida</taxon>
        <taxon>Acari</taxon>
        <taxon>Acariformes</taxon>
        <taxon>Trombidiformes</taxon>
        <taxon>Prostigmata</taxon>
        <taxon>Eleutherengona</taxon>
        <taxon>Raphignathae</taxon>
        <taxon>Tetranychoidea</taxon>
        <taxon>Tetranychidae</taxon>
        <taxon>Tetranychus</taxon>
    </lineage>
</organism>
<dbReference type="EnsemblMetazoa" id="tetur11g03070.1">
    <property type="protein sequence ID" value="tetur11g03070.1"/>
    <property type="gene ID" value="tetur11g03070"/>
</dbReference>
<keyword evidence="4" id="KW-1185">Reference proteome</keyword>
<dbReference type="PANTHER" id="PTHR12323:SF0">
    <property type="entry name" value="CALCIUM HOMEOSTASIS ENDOPLASMIC RETICULUM PROTEIN"/>
    <property type="match status" value="1"/>
</dbReference>
<dbReference type="InterPro" id="IPR056721">
    <property type="entry name" value="DUF7819"/>
</dbReference>
<dbReference type="Proteomes" id="UP000015104">
    <property type="component" value="Unassembled WGS sequence"/>
</dbReference>
<feature type="region of interest" description="Disordered" evidence="1">
    <location>
        <begin position="1"/>
        <end position="156"/>
    </location>
</feature>
<dbReference type="HOGENOM" id="CLU_1148510_0_0_1"/>
<feature type="domain" description="DUF7819" evidence="2">
    <location>
        <begin position="152"/>
        <end position="239"/>
    </location>
</feature>
<reference evidence="4" key="1">
    <citation type="submission" date="2011-08" db="EMBL/GenBank/DDBJ databases">
        <authorList>
            <person name="Rombauts S."/>
        </authorList>
    </citation>
    <scope>NUCLEOTIDE SEQUENCE</scope>
    <source>
        <strain evidence="4">London</strain>
    </source>
</reference>